<reference evidence="2 3" key="1">
    <citation type="journal article" date="2017" name="ISME J.">
        <title>Energy and carbon metabolisms in a deep terrestrial subsurface fluid microbial community.</title>
        <authorList>
            <person name="Momper L."/>
            <person name="Jungbluth S.P."/>
            <person name="Lee M.D."/>
            <person name="Amend J.P."/>
        </authorList>
    </citation>
    <scope>NUCLEOTIDE SEQUENCE [LARGE SCALE GENOMIC DNA]</scope>
    <source>
        <strain evidence="2">SURF_5</strain>
    </source>
</reference>
<comment type="caution">
    <text evidence="2">The sequence shown here is derived from an EMBL/GenBank/DDBJ whole genome shotgun (WGS) entry which is preliminary data.</text>
</comment>
<evidence type="ECO:0000256" key="1">
    <source>
        <dbReference type="SAM" id="SignalP"/>
    </source>
</evidence>
<organism evidence="2 3">
    <name type="scientific">Abyssobacteria bacterium (strain SURF_5)</name>
    <dbReference type="NCBI Taxonomy" id="2093360"/>
    <lineage>
        <taxon>Bacteria</taxon>
        <taxon>Pseudomonadati</taxon>
        <taxon>Candidatus Hydrogenedentota</taxon>
        <taxon>Candidatus Abyssobacteria</taxon>
    </lineage>
</organism>
<dbReference type="EMBL" id="QZKU01000139">
    <property type="protein sequence ID" value="RJP15009.1"/>
    <property type="molecule type" value="Genomic_DNA"/>
</dbReference>
<evidence type="ECO:0000313" key="3">
    <source>
        <dbReference type="Proteomes" id="UP000265882"/>
    </source>
</evidence>
<gene>
    <name evidence="2" type="ORF">C4520_20790</name>
</gene>
<accession>A0A3A4N5M3</accession>
<evidence type="ECO:0008006" key="4">
    <source>
        <dbReference type="Google" id="ProtNLM"/>
    </source>
</evidence>
<proteinExistence type="predicted"/>
<evidence type="ECO:0000313" key="2">
    <source>
        <dbReference type="EMBL" id="RJP15009.1"/>
    </source>
</evidence>
<feature type="chain" id="PRO_5017231838" description="Lipoprotein" evidence="1">
    <location>
        <begin position="22"/>
        <end position="141"/>
    </location>
</feature>
<keyword evidence="1" id="KW-0732">Signal</keyword>
<dbReference type="AlphaFoldDB" id="A0A3A4N5M3"/>
<dbReference type="Proteomes" id="UP000265882">
    <property type="component" value="Unassembled WGS sequence"/>
</dbReference>
<protein>
    <recommendedName>
        <fullName evidence="4">Lipoprotein</fullName>
    </recommendedName>
</protein>
<dbReference type="PROSITE" id="PS51257">
    <property type="entry name" value="PROKAR_LIPOPROTEIN"/>
    <property type="match status" value="1"/>
</dbReference>
<feature type="signal peptide" evidence="1">
    <location>
        <begin position="1"/>
        <end position="21"/>
    </location>
</feature>
<sequence length="141" mass="15231">MKSLMPLVLIGGLLLSSYGCSSVGVAGTISAGQPTEVYSGPIGIPPGHLPPPGQCRIWYPGFPPGQQPPPGHCDDLEWRVPPGAWLIYGPSAQYNDFVVAVYDERQPGVVISVQYYDTETGRFLKEEKGRGRGRQNKGGKY</sequence>
<name>A0A3A4N5M3_ABYX5</name>